<dbReference type="EMBL" id="CP144748">
    <property type="protein sequence ID" value="WVZ72496.1"/>
    <property type="molecule type" value="Genomic_DNA"/>
</dbReference>
<keyword evidence="2" id="KW-1185">Reference proteome</keyword>
<protein>
    <submittedName>
        <fullName evidence="1">Uncharacterized protein</fullName>
    </submittedName>
</protein>
<evidence type="ECO:0000313" key="2">
    <source>
        <dbReference type="Proteomes" id="UP001341281"/>
    </source>
</evidence>
<accession>A0AAQ3TG72</accession>
<reference evidence="1 2" key="1">
    <citation type="submission" date="2024-02" db="EMBL/GenBank/DDBJ databases">
        <title>High-quality chromosome-scale genome assembly of Pensacola bahiagrass (Paspalum notatum Flugge var. saurae).</title>
        <authorList>
            <person name="Vega J.M."/>
            <person name="Podio M."/>
            <person name="Orjuela J."/>
            <person name="Siena L.A."/>
            <person name="Pessino S.C."/>
            <person name="Combes M.C."/>
            <person name="Mariac C."/>
            <person name="Albertini E."/>
            <person name="Pupilli F."/>
            <person name="Ortiz J.P.A."/>
            <person name="Leblanc O."/>
        </authorList>
    </citation>
    <scope>NUCLEOTIDE SEQUENCE [LARGE SCALE GENOMIC DNA]</scope>
    <source>
        <strain evidence="1">R1</strain>
        <tissue evidence="1">Leaf</tissue>
    </source>
</reference>
<dbReference type="AlphaFoldDB" id="A0AAQ3TG72"/>
<proteinExistence type="predicted"/>
<gene>
    <name evidence="1" type="ORF">U9M48_020945</name>
</gene>
<evidence type="ECO:0000313" key="1">
    <source>
        <dbReference type="EMBL" id="WVZ72496.1"/>
    </source>
</evidence>
<organism evidence="1 2">
    <name type="scientific">Paspalum notatum var. saurae</name>
    <dbReference type="NCBI Taxonomy" id="547442"/>
    <lineage>
        <taxon>Eukaryota</taxon>
        <taxon>Viridiplantae</taxon>
        <taxon>Streptophyta</taxon>
        <taxon>Embryophyta</taxon>
        <taxon>Tracheophyta</taxon>
        <taxon>Spermatophyta</taxon>
        <taxon>Magnoliopsida</taxon>
        <taxon>Liliopsida</taxon>
        <taxon>Poales</taxon>
        <taxon>Poaceae</taxon>
        <taxon>PACMAD clade</taxon>
        <taxon>Panicoideae</taxon>
        <taxon>Andropogonodae</taxon>
        <taxon>Paspaleae</taxon>
        <taxon>Paspalinae</taxon>
        <taxon>Paspalum</taxon>
    </lineage>
</organism>
<name>A0AAQ3TG72_PASNO</name>
<sequence>MRHHGFDMIACSAVLRVQTPDVCLSIPSVLSSSTKAYRMPRVTAVTSSDERKVHYIFCTSTWCGFFVKVKGIACYCCADQSRKDKALDKQNTICLFNHDANSIVGCNNEH</sequence>
<dbReference type="Proteomes" id="UP001341281">
    <property type="component" value="Chromosome 04"/>
</dbReference>